<comment type="catalytic activity">
    <reaction evidence="7">
        <text>L-methionyl-[protein] + [thioredoxin]-disulfide + H2O = L-methionyl-(R)-S-oxide-[protein] + [thioredoxin]-dithiol</text>
        <dbReference type="Rhea" id="RHEA:24164"/>
        <dbReference type="Rhea" id="RHEA-COMP:10698"/>
        <dbReference type="Rhea" id="RHEA-COMP:10700"/>
        <dbReference type="Rhea" id="RHEA-COMP:12313"/>
        <dbReference type="Rhea" id="RHEA-COMP:12314"/>
        <dbReference type="ChEBI" id="CHEBI:15377"/>
        <dbReference type="ChEBI" id="CHEBI:16044"/>
        <dbReference type="ChEBI" id="CHEBI:29950"/>
        <dbReference type="ChEBI" id="CHEBI:45764"/>
        <dbReference type="ChEBI" id="CHEBI:50058"/>
        <dbReference type="EC" id="1.8.4.12"/>
    </reaction>
</comment>
<organism evidence="9">
    <name type="scientific">bioreactor metagenome</name>
    <dbReference type="NCBI Taxonomy" id="1076179"/>
    <lineage>
        <taxon>unclassified sequences</taxon>
        <taxon>metagenomes</taxon>
        <taxon>ecological metagenomes</taxon>
    </lineage>
</organism>
<comment type="cofactor">
    <cofactor evidence="1">
        <name>Zn(2+)</name>
        <dbReference type="ChEBI" id="CHEBI:29105"/>
    </cofactor>
</comment>
<dbReference type="InterPro" id="IPR002579">
    <property type="entry name" value="Met_Sox_Rdtase_MsrB_dom"/>
</dbReference>
<dbReference type="InterPro" id="IPR011057">
    <property type="entry name" value="Mss4-like_sf"/>
</dbReference>
<keyword evidence="4" id="KW-0479">Metal-binding</keyword>
<dbReference type="FunFam" id="2.170.150.20:FF:000001">
    <property type="entry name" value="Peptide methionine sulfoxide reductase MsrB"/>
    <property type="match status" value="1"/>
</dbReference>
<dbReference type="PROSITE" id="PS51790">
    <property type="entry name" value="MSRB"/>
    <property type="match status" value="1"/>
</dbReference>
<evidence type="ECO:0000256" key="6">
    <source>
        <dbReference type="ARBA" id="ARBA00023002"/>
    </source>
</evidence>
<evidence type="ECO:0000256" key="3">
    <source>
        <dbReference type="ARBA" id="ARBA00012499"/>
    </source>
</evidence>
<keyword evidence="5" id="KW-0862">Zinc</keyword>
<accession>A0A644TQM8</accession>
<evidence type="ECO:0000256" key="1">
    <source>
        <dbReference type="ARBA" id="ARBA00001947"/>
    </source>
</evidence>
<comment type="similarity">
    <text evidence="2">Belongs to the MsrB Met sulfoxide reductase family.</text>
</comment>
<evidence type="ECO:0000313" key="9">
    <source>
        <dbReference type="EMBL" id="MPL69235.1"/>
    </source>
</evidence>
<keyword evidence="6 9" id="KW-0560">Oxidoreductase</keyword>
<dbReference type="PANTHER" id="PTHR10173">
    <property type="entry name" value="METHIONINE SULFOXIDE REDUCTASE"/>
    <property type="match status" value="1"/>
</dbReference>
<dbReference type="NCBIfam" id="TIGR00357">
    <property type="entry name" value="peptide-methionine (R)-S-oxide reductase MsrB"/>
    <property type="match status" value="1"/>
</dbReference>
<dbReference type="SUPFAM" id="SSF51316">
    <property type="entry name" value="Mss4-like"/>
    <property type="match status" value="1"/>
</dbReference>
<dbReference type="EMBL" id="VSSQ01000045">
    <property type="protein sequence ID" value="MPL69235.1"/>
    <property type="molecule type" value="Genomic_DNA"/>
</dbReference>
<name>A0A644TQM8_9ZZZZ</name>
<dbReference type="PANTHER" id="PTHR10173:SF52">
    <property type="entry name" value="METHIONINE-R-SULFOXIDE REDUCTASE B1"/>
    <property type="match status" value="1"/>
</dbReference>
<dbReference type="GO" id="GO:0030091">
    <property type="term" value="P:protein repair"/>
    <property type="evidence" value="ECO:0007669"/>
    <property type="project" value="InterPro"/>
</dbReference>
<evidence type="ECO:0000256" key="5">
    <source>
        <dbReference type="ARBA" id="ARBA00022833"/>
    </source>
</evidence>
<dbReference type="GO" id="GO:0006979">
    <property type="term" value="P:response to oxidative stress"/>
    <property type="evidence" value="ECO:0007669"/>
    <property type="project" value="InterPro"/>
</dbReference>
<comment type="caution">
    <text evidence="9">The sequence shown here is derived from an EMBL/GenBank/DDBJ whole genome shotgun (WGS) entry which is preliminary data.</text>
</comment>
<dbReference type="Pfam" id="PF01641">
    <property type="entry name" value="SelR"/>
    <property type="match status" value="1"/>
</dbReference>
<reference evidence="9" key="1">
    <citation type="submission" date="2019-08" db="EMBL/GenBank/DDBJ databases">
        <authorList>
            <person name="Kucharzyk K."/>
            <person name="Murdoch R.W."/>
            <person name="Higgins S."/>
            <person name="Loffler F."/>
        </authorList>
    </citation>
    <scope>NUCLEOTIDE SEQUENCE</scope>
</reference>
<dbReference type="EC" id="1.8.4.12" evidence="3"/>
<dbReference type="Gene3D" id="2.170.150.20">
    <property type="entry name" value="Peptide methionine sulfoxide reductase"/>
    <property type="match status" value="1"/>
</dbReference>
<dbReference type="GO" id="GO:0046872">
    <property type="term" value="F:metal ion binding"/>
    <property type="evidence" value="ECO:0007669"/>
    <property type="project" value="UniProtKB-KW"/>
</dbReference>
<evidence type="ECO:0000256" key="7">
    <source>
        <dbReference type="ARBA" id="ARBA00048488"/>
    </source>
</evidence>
<evidence type="ECO:0000256" key="4">
    <source>
        <dbReference type="ARBA" id="ARBA00022723"/>
    </source>
</evidence>
<dbReference type="GO" id="GO:0033743">
    <property type="term" value="F:peptide-methionine (R)-S-oxide reductase activity"/>
    <property type="evidence" value="ECO:0007669"/>
    <property type="project" value="UniProtKB-EC"/>
</dbReference>
<dbReference type="GO" id="GO:0005737">
    <property type="term" value="C:cytoplasm"/>
    <property type="evidence" value="ECO:0007669"/>
    <property type="project" value="TreeGrafter"/>
</dbReference>
<protein>
    <recommendedName>
        <fullName evidence="3">peptide-methionine (R)-S-oxide reductase</fullName>
        <ecNumber evidence="3">1.8.4.12</ecNumber>
    </recommendedName>
</protein>
<evidence type="ECO:0000259" key="8">
    <source>
        <dbReference type="PROSITE" id="PS51790"/>
    </source>
</evidence>
<sequence>MMKRSIFDVYLVILMMVGFNACKHETQKTAEMKERKIQLPEKVVKTDEEWKKVLTPEQYYILRKKGTERPGSGLYDRFFVEGKYYCAGCGNELFDSGTKFDAGCGWPSFSEPAVLHNVEEHKDLSYGMVRTEVVCSKCGGHLGHVFNDGPPPTGLRYCINSDALVFKNAVQIRNEADSANIQSKH</sequence>
<gene>
    <name evidence="9" type="primary">msrB_3</name>
    <name evidence="9" type="ORF">SDC9_14971</name>
</gene>
<dbReference type="InterPro" id="IPR028427">
    <property type="entry name" value="Met_Sox_Rdtase_MsrB"/>
</dbReference>
<feature type="domain" description="MsrB" evidence="8">
    <location>
        <begin position="47"/>
        <end position="169"/>
    </location>
</feature>
<evidence type="ECO:0000256" key="2">
    <source>
        <dbReference type="ARBA" id="ARBA00007174"/>
    </source>
</evidence>
<dbReference type="AlphaFoldDB" id="A0A644TQM8"/>
<proteinExistence type="inferred from homology"/>